<evidence type="ECO:0000313" key="3">
    <source>
        <dbReference type="Proteomes" id="UP000471190"/>
    </source>
</evidence>
<proteinExistence type="predicted"/>
<sequence length="93" mass="10323">MSKFCIVPPRQCAAQIMNPMFSPAGAMMAFDHRRVSLQSGCIREPGAGGVRVFHQDVLDAKLPPSPPRLRLRKVPVSVSKFHQINAVVSSRRR</sequence>
<reference evidence="2 3" key="1">
    <citation type="submission" date="2020-02" db="EMBL/GenBank/DDBJ databases">
        <title>Draft genome sequence of Rhizobium tropici.</title>
        <authorList>
            <person name="Khayi S."/>
            <person name="Jemo M."/>
        </authorList>
    </citation>
    <scope>NUCLEOTIDE SEQUENCE [LARGE SCALE GENOMIC DNA]</scope>
    <source>
        <strain evidence="2 3">A12</strain>
    </source>
</reference>
<dbReference type="RefSeq" id="WP_135488190.1">
    <property type="nucleotide sequence ID" value="NZ_JAADZA010000049.1"/>
</dbReference>
<dbReference type="Proteomes" id="UP000471190">
    <property type="component" value="Unassembled WGS sequence"/>
</dbReference>
<keyword evidence="4" id="KW-1185">Reference proteome</keyword>
<dbReference type="AlphaFoldDB" id="A0A6P1CEU5"/>
<name>A0A6P1CEU5_RHITR</name>
<evidence type="ECO:0000313" key="4">
    <source>
        <dbReference type="Proteomes" id="UP000526625"/>
    </source>
</evidence>
<gene>
    <name evidence="1" type="ORF">GGD45_002861</name>
    <name evidence="2" type="ORF">GXW80_27170</name>
</gene>
<dbReference type="EMBL" id="JAADZA010000049">
    <property type="protein sequence ID" value="NEV14662.1"/>
    <property type="molecule type" value="Genomic_DNA"/>
</dbReference>
<dbReference type="Proteomes" id="UP000526625">
    <property type="component" value="Unassembled WGS sequence"/>
</dbReference>
<organism evidence="2 3">
    <name type="scientific">Rhizobium tropici</name>
    <dbReference type="NCBI Taxonomy" id="398"/>
    <lineage>
        <taxon>Bacteria</taxon>
        <taxon>Pseudomonadati</taxon>
        <taxon>Pseudomonadota</taxon>
        <taxon>Alphaproteobacteria</taxon>
        <taxon>Hyphomicrobiales</taxon>
        <taxon>Rhizobiaceae</taxon>
        <taxon>Rhizobium/Agrobacterium group</taxon>
        <taxon>Rhizobium</taxon>
    </lineage>
</organism>
<evidence type="ECO:0000313" key="1">
    <source>
        <dbReference type="EMBL" id="MBB6492454.1"/>
    </source>
</evidence>
<evidence type="ECO:0000313" key="2">
    <source>
        <dbReference type="EMBL" id="NEV14662.1"/>
    </source>
</evidence>
<reference evidence="1 4" key="2">
    <citation type="submission" date="2020-08" db="EMBL/GenBank/DDBJ databases">
        <title>Genomic Encyclopedia of Type Strains, Phase IV (KMG-V): Genome sequencing to study the core and pangenomes of soil and plant-associated prokaryotes.</title>
        <authorList>
            <person name="Whitman W."/>
        </authorList>
    </citation>
    <scope>NUCLEOTIDE SEQUENCE [LARGE SCALE GENOMIC DNA]</scope>
    <source>
        <strain evidence="1 4">SEMIA 4059</strain>
    </source>
</reference>
<comment type="caution">
    <text evidence="2">The sequence shown here is derived from an EMBL/GenBank/DDBJ whole genome shotgun (WGS) entry which is preliminary data.</text>
</comment>
<accession>A0A6P1CEU5</accession>
<protein>
    <submittedName>
        <fullName evidence="2">Uncharacterized protein</fullName>
    </submittedName>
</protein>
<dbReference type="EMBL" id="JACHBF010000007">
    <property type="protein sequence ID" value="MBB6492454.1"/>
    <property type="molecule type" value="Genomic_DNA"/>
</dbReference>